<reference evidence="1" key="2">
    <citation type="submission" date="2020-07" db="EMBL/GenBank/DDBJ databases">
        <authorList>
            <person name="Vera ALvarez R."/>
            <person name="Arias-Moreno D.M."/>
            <person name="Jimenez-Jacinto V."/>
            <person name="Jimenez-Bremont J.F."/>
            <person name="Swaminathan K."/>
            <person name="Moose S.P."/>
            <person name="Guerrero-Gonzalez M.L."/>
            <person name="Marino-Ramirez L."/>
            <person name="Landsman D."/>
            <person name="Rodriguez-Kessler M."/>
            <person name="Delgado-Sanchez P."/>
        </authorList>
    </citation>
    <scope>NUCLEOTIDE SEQUENCE</scope>
    <source>
        <tissue evidence="1">Cladode</tissue>
    </source>
</reference>
<dbReference type="EMBL" id="GISG01199631">
    <property type="protein sequence ID" value="MBA4658199.1"/>
    <property type="molecule type" value="Transcribed_RNA"/>
</dbReference>
<name>A0A7C9A347_OPUST</name>
<organism evidence="1">
    <name type="scientific">Opuntia streptacantha</name>
    <name type="common">Prickly pear cactus</name>
    <name type="synonym">Opuntia cardona</name>
    <dbReference type="NCBI Taxonomy" id="393608"/>
    <lineage>
        <taxon>Eukaryota</taxon>
        <taxon>Viridiplantae</taxon>
        <taxon>Streptophyta</taxon>
        <taxon>Embryophyta</taxon>
        <taxon>Tracheophyta</taxon>
        <taxon>Spermatophyta</taxon>
        <taxon>Magnoliopsida</taxon>
        <taxon>eudicotyledons</taxon>
        <taxon>Gunneridae</taxon>
        <taxon>Pentapetalae</taxon>
        <taxon>Caryophyllales</taxon>
        <taxon>Cactineae</taxon>
        <taxon>Cactaceae</taxon>
        <taxon>Opuntioideae</taxon>
        <taxon>Opuntia</taxon>
    </lineage>
</organism>
<protein>
    <submittedName>
        <fullName evidence="1">Uncharacterized protein</fullName>
    </submittedName>
</protein>
<sequence>MHSDDSEQKQSVEAEKLKDYKRALLKQPDGSVQGKYSLVDAYTKNRQELVQEPALSINTDVTSESLKHLAHESLQLGEILGVKVIGDYEAAISRITKPLKKIRSKKKSAAR</sequence>
<accession>A0A7C9A347</accession>
<reference evidence="1" key="1">
    <citation type="journal article" date="2013" name="J. Plant Res.">
        <title>Effect of fungi and light on seed germination of three Opuntia species from semiarid lands of central Mexico.</title>
        <authorList>
            <person name="Delgado-Sanchez P."/>
            <person name="Jimenez-Bremont J.F."/>
            <person name="Guerrero-Gonzalez Mde L."/>
            <person name="Flores J."/>
        </authorList>
    </citation>
    <scope>NUCLEOTIDE SEQUENCE</scope>
    <source>
        <tissue evidence="1">Cladode</tissue>
    </source>
</reference>
<proteinExistence type="predicted"/>
<dbReference type="AlphaFoldDB" id="A0A7C9A347"/>
<evidence type="ECO:0000313" key="1">
    <source>
        <dbReference type="EMBL" id="MBA4658199.1"/>
    </source>
</evidence>